<name>A0ABY6Z4Z9_9BACL</name>
<dbReference type="InterPro" id="IPR041657">
    <property type="entry name" value="HTH_17"/>
</dbReference>
<dbReference type="Gene3D" id="1.10.1660.10">
    <property type="match status" value="1"/>
</dbReference>
<proteinExistence type="predicted"/>
<sequence>MKMTIKTHLSTHSELSGLTALGERLPGRLPAVILALKQQELIHREISQMIQDLNPSEREALEDLMRENPGILGALHQAGIVRVSLGRKPQKAANVQPDSFGVASAGDELENQLGSEPLHIEMSVVGKKRDFDGTIDVELPEFLSTKTVSEILGITPQMVRRYCQSKEIKATRTMGLGGDWRIETKDFIQQDPTREQRLRKLLARRADCNTLLTDKVAQLGAQPNFQKLLDGVDERRQLDKQRRGLEDK</sequence>
<dbReference type="Proteomes" id="UP001164803">
    <property type="component" value="Chromosome"/>
</dbReference>
<protein>
    <submittedName>
        <fullName evidence="2">Helix-turn-helix domain-containing protein</fullName>
    </submittedName>
</protein>
<evidence type="ECO:0000259" key="1">
    <source>
        <dbReference type="Pfam" id="PF12728"/>
    </source>
</evidence>
<evidence type="ECO:0000313" key="3">
    <source>
        <dbReference type="Proteomes" id="UP001164803"/>
    </source>
</evidence>
<dbReference type="RefSeq" id="WP_268045251.1">
    <property type="nucleotide sequence ID" value="NZ_CP104064.1"/>
</dbReference>
<keyword evidence="3" id="KW-1185">Reference proteome</keyword>
<dbReference type="Pfam" id="PF12728">
    <property type="entry name" value="HTH_17"/>
    <property type="match status" value="1"/>
</dbReference>
<dbReference type="EMBL" id="CP104064">
    <property type="protein sequence ID" value="WAH37732.1"/>
    <property type="molecule type" value="Genomic_DNA"/>
</dbReference>
<accession>A0ABY6Z4Z9</accession>
<organism evidence="2 3">
    <name type="scientific">Alicyclobacillus dauci</name>
    <dbReference type="NCBI Taxonomy" id="1475485"/>
    <lineage>
        <taxon>Bacteria</taxon>
        <taxon>Bacillati</taxon>
        <taxon>Bacillota</taxon>
        <taxon>Bacilli</taxon>
        <taxon>Bacillales</taxon>
        <taxon>Alicyclobacillaceae</taxon>
        <taxon>Alicyclobacillus</taxon>
    </lineage>
</organism>
<reference evidence="2" key="1">
    <citation type="submission" date="2022-08" db="EMBL/GenBank/DDBJ databases">
        <title>Alicyclobacillus dauci DSM2870, complete genome.</title>
        <authorList>
            <person name="Wang Q."/>
            <person name="Cai R."/>
            <person name="Wang Z."/>
        </authorList>
    </citation>
    <scope>NUCLEOTIDE SEQUENCE</scope>
    <source>
        <strain evidence="2">DSM 28700</strain>
    </source>
</reference>
<evidence type="ECO:0000313" key="2">
    <source>
        <dbReference type="EMBL" id="WAH37732.1"/>
    </source>
</evidence>
<feature type="domain" description="Helix-turn-helix" evidence="1">
    <location>
        <begin position="142"/>
        <end position="187"/>
    </location>
</feature>
<gene>
    <name evidence="2" type="ORF">NZD86_04305</name>
</gene>